<accession>A0A7L5BGZ9</accession>
<dbReference type="RefSeq" id="WP_164056309.1">
    <property type="nucleotide sequence ID" value="NZ_CP048632.1"/>
</dbReference>
<name>A0A7L5BGZ9_9HYPH</name>
<dbReference type="Proteomes" id="UP000464865">
    <property type="component" value="Chromosome M15-11"/>
</dbReference>
<reference evidence="1 2" key="1">
    <citation type="submission" date="2020-02" db="EMBL/GenBank/DDBJ databases">
        <title>Plant-Promoting Endophytic Bacterium Rhizobium oryzihabitans sp. nov., Isolated from the Root of Rice.</title>
        <authorList>
            <person name="zhao J."/>
            <person name="Zhang G."/>
        </authorList>
    </citation>
    <scope>NUCLEOTIDE SEQUENCE [LARGE SCALE GENOMIC DNA]</scope>
    <source>
        <strain evidence="1 2">M15</strain>
    </source>
</reference>
<dbReference type="KEGG" id="roy:G3A56_09125"/>
<dbReference type="AlphaFoldDB" id="A0A7L5BGZ9"/>
<keyword evidence="2" id="KW-1185">Reference proteome</keyword>
<evidence type="ECO:0000313" key="2">
    <source>
        <dbReference type="Proteomes" id="UP000464865"/>
    </source>
</evidence>
<protein>
    <submittedName>
        <fullName evidence="1">Uncharacterized protein</fullName>
    </submittedName>
</protein>
<evidence type="ECO:0000313" key="1">
    <source>
        <dbReference type="EMBL" id="QIB38131.1"/>
    </source>
</evidence>
<gene>
    <name evidence="1" type="ORF">G3A56_09125</name>
</gene>
<sequence>MTKTRDETELELSTQFVLEHPRAREFIWWIIAQCGVYSAAPVVNGETGISIGRRVIGVTIINQLNTVEPTAYAQMMIEAHNRSEKRSREEHETSSEE</sequence>
<proteinExistence type="predicted"/>
<organism evidence="1 2">
    <name type="scientific">Rhizobium oryzihabitans</name>
    <dbReference type="NCBI Taxonomy" id="2267833"/>
    <lineage>
        <taxon>Bacteria</taxon>
        <taxon>Pseudomonadati</taxon>
        <taxon>Pseudomonadota</taxon>
        <taxon>Alphaproteobacteria</taxon>
        <taxon>Hyphomicrobiales</taxon>
        <taxon>Rhizobiaceae</taxon>
        <taxon>Rhizobium/Agrobacterium group</taxon>
        <taxon>Rhizobium</taxon>
    </lineage>
</organism>
<dbReference type="EMBL" id="CP048632">
    <property type="protein sequence ID" value="QIB38131.1"/>
    <property type="molecule type" value="Genomic_DNA"/>
</dbReference>